<keyword evidence="2" id="KW-1185">Reference proteome</keyword>
<dbReference type="RefSeq" id="WP_276109679.1">
    <property type="nucleotide sequence ID" value="NZ_JARJBB010000007.1"/>
</dbReference>
<proteinExistence type="predicted"/>
<protein>
    <submittedName>
        <fullName evidence="1">Uncharacterized protein</fullName>
    </submittedName>
</protein>
<dbReference type="EMBL" id="JARJBB010000007">
    <property type="protein sequence ID" value="MDF3300126.1"/>
    <property type="molecule type" value="Genomic_DNA"/>
</dbReference>
<name>A0ABT6A6X6_9ACTN</name>
<organism evidence="1 2">
    <name type="scientific">Streptomyces tropicalis</name>
    <dbReference type="NCBI Taxonomy" id="3034234"/>
    <lineage>
        <taxon>Bacteria</taxon>
        <taxon>Bacillati</taxon>
        <taxon>Actinomycetota</taxon>
        <taxon>Actinomycetes</taxon>
        <taxon>Kitasatosporales</taxon>
        <taxon>Streptomycetaceae</taxon>
        <taxon>Streptomyces</taxon>
    </lineage>
</organism>
<evidence type="ECO:0000313" key="1">
    <source>
        <dbReference type="EMBL" id="MDF3300126.1"/>
    </source>
</evidence>
<dbReference type="Proteomes" id="UP001221150">
    <property type="component" value="Unassembled WGS sequence"/>
</dbReference>
<reference evidence="1 2" key="1">
    <citation type="submission" date="2023-03" db="EMBL/GenBank/DDBJ databases">
        <title>Draft genome sequence of Streptomyces sp. K1PA1 isolated from peat swamp forest in Thailand.</title>
        <authorList>
            <person name="Klaysubun C."/>
            <person name="Duangmal K."/>
        </authorList>
    </citation>
    <scope>NUCLEOTIDE SEQUENCE [LARGE SCALE GENOMIC DNA]</scope>
    <source>
        <strain evidence="1 2">K1PA1</strain>
    </source>
</reference>
<gene>
    <name evidence="1" type="ORF">P3H78_16120</name>
</gene>
<accession>A0ABT6A6X6</accession>
<evidence type="ECO:0000313" key="2">
    <source>
        <dbReference type="Proteomes" id="UP001221150"/>
    </source>
</evidence>
<comment type="caution">
    <text evidence="1">The sequence shown here is derived from an EMBL/GenBank/DDBJ whole genome shotgun (WGS) entry which is preliminary data.</text>
</comment>
<sequence>MASAETLITDVEATATARRAKVGWPAVTIAAIAAGVTGLGSRP</sequence>